<proteinExistence type="predicted"/>
<dbReference type="AlphaFoldDB" id="A0A0M3HG66"/>
<evidence type="ECO:0000313" key="4">
    <source>
        <dbReference type="WBParaSite" id="ALUE_0000051101-mRNA-1"/>
    </source>
</evidence>
<dbReference type="Pfam" id="PF15035">
    <property type="entry name" value="Rootletin"/>
    <property type="match status" value="1"/>
</dbReference>
<organism evidence="3 4">
    <name type="scientific">Ascaris lumbricoides</name>
    <name type="common">Giant roundworm</name>
    <dbReference type="NCBI Taxonomy" id="6252"/>
    <lineage>
        <taxon>Eukaryota</taxon>
        <taxon>Metazoa</taxon>
        <taxon>Ecdysozoa</taxon>
        <taxon>Nematoda</taxon>
        <taxon>Chromadorea</taxon>
        <taxon>Rhabditida</taxon>
        <taxon>Spirurina</taxon>
        <taxon>Ascaridomorpha</taxon>
        <taxon>Ascaridoidea</taxon>
        <taxon>Ascarididae</taxon>
        <taxon>Ascaris</taxon>
    </lineage>
</organism>
<protein>
    <submittedName>
        <fullName evidence="4">NYD-SP28 domain-containing protein</fullName>
    </submittedName>
</protein>
<accession>A0A0M3HG66</accession>
<reference evidence="4" key="1">
    <citation type="submission" date="2017-02" db="UniProtKB">
        <authorList>
            <consortium name="WormBaseParasite"/>
        </authorList>
    </citation>
    <scope>IDENTIFICATION</scope>
</reference>
<sequence>MHDKGRLNQNRERNLAQYLSEEQKRIMDLWAELQQVRRQFADYKDQTARELKAQREEFARMSQNVGGVVRKLSITSIGVRL</sequence>
<dbReference type="Proteomes" id="UP000036681">
    <property type="component" value="Unplaced"/>
</dbReference>
<dbReference type="InterPro" id="IPR055167">
    <property type="entry name" value="Rootletin-like_CC"/>
</dbReference>
<feature type="domain" description="Rootletin-like coiled-coil" evidence="2">
    <location>
        <begin position="2"/>
        <end position="62"/>
    </location>
</feature>
<keyword evidence="1" id="KW-0175">Coiled coil</keyword>
<name>A0A0M3HG66_ASCLU</name>
<dbReference type="WBParaSite" id="ALUE_0000051101-mRNA-1">
    <property type="protein sequence ID" value="ALUE_0000051101-mRNA-1"/>
    <property type="gene ID" value="ALUE_0000051101"/>
</dbReference>
<evidence type="ECO:0000259" key="2">
    <source>
        <dbReference type="Pfam" id="PF15035"/>
    </source>
</evidence>
<evidence type="ECO:0000256" key="1">
    <source>
        <dbReference type="ARBA" id="ARBA00023054"/>
    </source>
</evidence>
<evidence type="ECO:0000313" key="3">
    <source>
        <dbReference type="Proteomes" id="UP000036681"/>
    </source>
</evidence>
<keyword evidence="3" id="KW-1185">Reference proteome</keyword>